<accession>A0ABU3NN73</accession>
<dbReference type="Proteomes" id="UP001254165">
    <property type="component" value="Unassembled WGS sequence"/>
</dbReference>
<dbReference type="Pfam" id="PF02826">
    <property type="entry name" value="2-Hacid_dh_C"/>
    <property type="match status" value="1"/>
</dbReference>
<evidence type="ECO:0000313" key="7">
    <source>
        <dbReference type="EMBL" id="MDT8898294.1"/>
    </source>
</evidence>
<dbReference type="InterPro" id="IPR006140">
    <property type="entry name" value="D-isomer_DH_NAD-bd"/>
</dbReference>
<dbReference type="PANTHER" id="PTHR42789">
    <property type="entry name" value="D-ISOMER SPECIFIC 2-HYDROXYACID DEHYDROGENASE FAMILY PROTEIN (AFU_ORTHOLOGUE AFUA_6G10090)"/>
    <property type="match status" value="1"/>
</dbReference>
<comment type="similarity">
    <text evidence="1 4">Belongs to the D-isomer specific 2-hydroxyacid dehydrogenase family.</text>
</comment>
<evidence type="ECO:0000256" key="2">
    <source>
        <dbReference type="ARBA" id="ARBA00023002"/>
    </source>
</evidence>
<organism evidence="7 8">
    <name type="scientific">Thermanaerothrix solaris</name>
    <dbReference type="NCBI Taxonomy" id="3058434"/>
    <lineage>
        <taxon>Bacteria</taxon>
        <taxon>Bacillati</taxon>
        <taxon>Chloroflexota</taxon>
        <taxon>Anaerolineae</taxon>
        <taxon>Anaerolineales</taxon>
        <taxon>Anaerolineaceae</taxon>
        <taxon>Thermanaerothrix</taxon>
    </lineage>
</organism>
<dbReference type="SUPFAM" id="SSF52283">
    <property type="entry name" value="Formate/glycerate dehydrogenase catalytic domain-like"/>
    <property type="match status" value="1"/>
</dbReference>
<evidence type="ECO:0000256" key="4">
    <source>
        <dbReference type="RuleBase" id="RU003719"/>
    </source>
</evidence>
<dbReference type="InterPro" id="IPR036291">
    <property type="entry name" value="NAD(P)-bd_dom_sf"/>
</dbReference>
<protein>
    <submittedName>
        <fullName evidence="7">Phosphoglycerate dehydrogenase</fullName>
    </submittedName>
</protein>
<keyword evidence="3" id="KW-0520">NAD</keyword>
<keyword evidence="8" id="KW-1185">Reference proteome</keyword>
<proteinExistence type="inferred from homology"/>
<dbReference type="InterPro" id="IPR006139">
    <property type="entry name" value="D-isomer_2_OHA_DH_cat_dom"/>
</dbReference>
<dbReference type="PROSITE" id="PS00671">
    <property type="entry name" value="D_2_HYDROXYACID_DH_3"/>
    <property type="match status" value="1"/>
</dbReference>
<dbReference type="RefSeq" id="WP_315624953.1">
    <property type="nucleotide sequence ID" value="NZ_JAUHMF010000002.1"/>
</dbReference>
<evidence type="ECO:0000313" key="8">
    <source>
        <dbReference type="Proteomes" id="UP001254165"/>
    </source>
</evidence>
<sequence length="328" mass="36046">MGYTVLISAPYFLAVLERFRPLFTAYQIDLITPVVRERLEEEDLLAYAGQFDGALCGDDRFSARVLEACSPRLKVISKWGTGIDSIDRAAATRLGIQVCNTPNAFTLPVADTVMGYILAFARQLPWMDRALKSGGWEKLLARSLSECTLGVIGVGNIGKAVLRRARAFGMKLLGNDIVPIAPDFIAEFGVEMTTLRDLLERSDFVSLNCDLNPTSYHLINAETLGWMKPTAVLINTARGPVVDEPALIEALRSGRIAGAALDVFEVEPLPLDSPLRRMENVLLAAHNANASPAAWERVHWNTLRNLFAGLELPTDELATWQARLSPNP</sequence>
<evidence type="ECO:0000259" key="6">
    <source>
        <dbReference type="Pfam" id="PF02826"/>
    </source>
</evidence>
<dbReference type="InterPro" id="IPR029753">
    <property type="entry name" value="D-isomer_DH_CS"/>
</dbReference>
<dbReference type="Gene3D" id="3.40.50.720">
    <property type="entry name" value="NAD(P)-binding Rossmann-like Domain"/>
    <property type="match status" value="2"/>
</dbReference>
<reference evidence="7 8" key="1">
    <citation type="submission" date="2023-07" db="EMBL/GenBank/DDBJ databases">
        <title>Novel species of Thermanaerothrix with wide hydrolytic capabilities.</title>
        <authorList>
            <person name="Zayulina K.S."/>
            <person name="Podosokorskaya O.A."/>
            <person name="Elcheninov A.G."/>
        </authorList>
    </citation>
    <scope>NUCLEOTIDE SEQUENCE [LARGE SCALE GENOMIC DNA]</scope>
    <source>
        <strain evidence="7 8">4228-RoL</strain>
    </source>
</reference>
<comment type="caution">
    <text evidence="7">The sequence shown here is derived from an EMBL/GenBank/DDBJ whole genome shotgun (WGS) entry which is preliminary data.</text>
</comment>
<dbReference type="CDD" id="cd12172">
    <property type="entry name" value="PGDH_like_2"/>
    <property type="match status" value="1"/>
</dbReference>
<dbReference type="Pfam" id="PF00389">
    <property type="entry name" value="2-Hacid_dh"/>
    <property type="match status" value="1"/>
</dbReference>
<dbReference type="EMBL" id="JAUHMF010000002">
    <property type="protein sequence ID" value="MDT8898294.1"/>
    <property type="molecule type" value="Genomic_DNA"/>
</dbReference>
<evidence type="ECO:0000259" key="5">
    <source>
        <dbReference type="Pfam" id="PF00389"/>
    </source>
</evidence>
<dbReference type="InterPro" id="IPR050857">
    <property type="entry name" value="D-2-hydroxyacid_DH"/>
</dbReference>
<feature type="domain" description="D-isomer specific 2-hydroxyacid dehydrogenase catalytic" evidence="5">
    <location>
        <begin position="30"/>
        <end position="289"/>
    </location>
</feature>
<dbReference type="PANTHER" id="PTHR42789:SF1">
    <property type="entry name" value="D-ISOMER SPECIFIC 2-HYDROXYACID DEHYDROGENASE FAMILY PROTEIN (AFU_ORTHOLOGUE AFUA_6G10090)"/>
    <property type="match status" value="1"/>
</dbReference>
<name>A0ABU3NN73_9CHLR</name>
<keyword evidence="2 4" id="KW-0560">Oxidoreductase</keyword>
<gene>
    <name evidence="7" type="ORF">QYE77_08440</name>
</gene>
<evidence type="ECO:0000256" key="1">
    <source>
        <dbReference type="ARBA" id="ARBA00005854"/>
    </source>
</evidence>
<feature type="domain" description="D-isomer specific 2-hydroxyacid dehydrogenase NAD-binding" evidence="6">
    <location>
        <begin position="114"/>
        <end position="288"/>
    </location>
</feature>
<evidence type="ECO:0000256" key="3">
    <source>
        <dbReference type="ARBA" id="ARBA00023027"/>
    </source>
</evidence>
<dbReference type="SUPFAM" id="SSF51735">
    <property type="entry name" value="NAD(P)-binding Rossmann-fold domains"/>
    <property type="match status" value="1"/>
</dbReference>